<proteinExistence type="predicted"/>
<dbReference type="RefSeq" id="WP_380753449.1">
    <property type="nucleotide sequence ID" value="NZ_JBHULT010000010.1"/>
</dbReference>
<organism evidence="1 2">
    <name type="scientific">Salinimicrobium flavum</name>
    <dbReference type="NCBI Taxonomy" id="1737065"/>
    <lineage>
        <taxon>Bacteria</taxon>
        <taxon>Pseudomonadati</taxon>
        <taxon>Bacteroidota</taxon>
        <taxon>Flavobacteriia</taxon>
        <taxon>Flavobacteriales</taxon>
        <taxon>Flavobacteriaceae</taxon>
        <taxon>Salinimicrobium</taxon>
    </lineage>
</organism>
<dbReference type="EMBL" id="JBHULT010000010">
    <property type="protein sequence ID" value="MFD2518756.1"/>
    <property type="molecule type" value="Genomic_DNA"/>
</dbReference>
<evidence type="ECO:0000313" key="2">
    <source>
        <dbReference type="Proteomes" id="UP001597468"/>
    </source>
</evidence>
<gene>
    <name evidence="1" type="ORF">ACFSTG_12680</name>
</gene>
<dbReference type="PROSITE" id="PS51257">
    <property type="entry name" value="PROKAR_LIPOPROTEIN"/>
    <property type="match status" value="1"/>
</dbReference>
<reference evidence="2" key="1">
    <citation type="journal article" date="2019" name="Int. J. Syst. Evol. Microbiol.">
        <title>The Global Catalogue of Microorganisms (GCM) 10K type strain sequencing project: providing services to taxonomists for standard genome sequencing and annotation.</title>
        <authorList>
            <consortium name="The Broad Institute Genomics Platform"/>
            <consortium name="The Broad Institute Genome Sequencing Center for Infectious Disease"/>
            <person name="Wu L."/>
            <person name="Ma J."/>
        </authorList>
    </citation>
    <scope>NUCLEOTIDE SEQUENCE [LARGE SCALE GENOMIC DNA]</scope>
    <source>
        <strain evidence="2">KCTC 42585</strain>
    </source>
</reference>
<comment type="caution">
    <text evidence="1">The sequence shown here is derived from an EMBL/GenBank/DDBJ whole genome shotgun (WGS) entry which is preliminary data.</text>
</comment>
<sequence length="157" mass="18088">MKKILPTILIILITFFSCSEDDESNKTDEDYLRGTWTIKKSKTYYYLNGEPDTLKESILEEPWSTLNFNSNKEVTYSNPDYTKPVIGKWVLNDKVLRTDLKIDPGSSTGYGPVYFFPENAITLLNDTELKLISPMSLEATHSNGDKIKYYSETYLEK</sequence>
<dbReference type="Proteomes" id="UP001597468">
    <property type="component" value="Unassembled WGS sequence"/>
</dbReference>
<evidence type="ECO:0000313" key="1">
    <source>
        <dbReference type="EMBL" id="MFD2518756.1"/>
    </source>
</evidence>
<protein>
    <recommendedName>
        <fullName evidence="3">Lipocalin-like domain-containing protein</fullName>
    </recommendedName>
</protein>
<accession>A0ABW5IYH5</accession>
<name>A0ABW5IYH5_9FLAO</name>
<keyword evidence="2" id="KW-1185">Reference proteome</keyword>
<evidence type="ECO:0008006" key="3">
    <source>
        <dbReference type="Google" id="ProtNLM"/>
    </source>
</evidence>